<evidence type="ECO:0000256" key="14">
    <source>
        <dbReference type="SAM" id="MobiDB-lite"/>
    </source>
</evidence>
<dbReference type="InterPro" id="IPR045886">
    <property type="entry name" value="ThiF/MoeB/HesA"/>
</dbReference>
<dbReference type="AlphaFoldDB" id="G3ATB7"/>
<feature type="active site" description="Glycyl thioester intermediate; for adenylyltransferase activity" evidence="13">
    <location>
        <position position="230"/>
    </location>
</feature>
<dbReference type="InterPro" id="IPR035985">
    <property type="entry name" value="Ubiquitin-activating_enz"/>
</dbReference>
<evidence type="ECO:0000256" key="6">
    <source>
        <dbReference type="ARBA" id="ARBA00022723"/>
    </source>
</evidence>
<dbReference type="Gene3D" id="3.40.50.720">
    <property type="entry name" value="NAD(P)-binding Rossmann-like Domain"/>
    <property type="match status" value="1"/>
</dbReference>
<organism evidence="17">
    <name type="scientific">Spathaspora passalidarum (strain NRRL Y-27907 / 11-Y1)</name>
    <dbReference type="NCBI Taxonomy" id="619300"/>
    <lineage>
        <taxon>Eukaryota</taxon>
        <taxon>Fungi</taxon>
        <taxon>Dikarya</taxon>
        <taxon>Ascomycota</taxon>
        <taxon>Saccharomycotina</taxon>
        <taxon>Pichiomycetes</taxon>
        <taxon>Debaryomycetaceae</taxon>
        <taxon>Spathaspora</taxon>
    </lineage>
</organism>
<dbReference type="InterPro" id="IPR001763">
    <property type="entry name" value="Rhodanese-like_dom"/>
</dbReference>
<dbReference type="GO" id="GO:0005524">
    <property type="term" value="F:ATP binding"/>
    <property type="evidence" value="ECO:0007669"/>
    <property type="project" value="UniProtKB-KW"/>
</dbReference>
<dbReference type="PROSITE" id="PS50206">
    <property type="entry name" value="RHODANESE_3"/>
    <property type="match status" value="1"/>
</dbReference>
<dbReference type="FunFam" id="3.40.50.720:FF:000033">
    <property type="entry name" value="Adenylyltransferase and sulfurtransferase MOCS3"/>
    <property type="match status" value="1"/>
</dbReference>
<evidence type="ECO:0000313" key="16">
    <source>
        <dbReference type="EMBL" id="EGW30880.1"/>
    </source>
</evidence>
<dbReference type="RefSeq" id="XP_007376913.1">
    <property type="nucleotide sequence ID" value="XM_007376851.1"/>
</dbReference>
<name>G3ATB7_SPAPN</name>
<dbReference type="PANTHER" id="PTHR10953:SF102">
    <property type="entry name" value="ADENYLYLTRANSFERASE AND SULFURTRANSFERASE MOCS3"/>
    <property type="match status" value="1"/>
</dbReference>
<gene>
    <name evidence="13" type="primary">UBA4</name>
    <name evidence="16" type="ORF">SPAPADRAFT_142735</name>
</gene>
<keyword evidence="7 13" id="KW-0547">Nucleotide-binding</keyword>
<dbReference type="InterPro" id="IPR036873">
    <property type="entry name" value="Rhodanese-like_dom_sf"/>
</dbReference>
<dbReference type="OMA" id="IPDVGMD"/>
<keyword evidence="2 13" id="KW-0963">Cytoplasm</keyword>
<keyword evidence="9 13" id="KW-0862">Zinc</keyword>
<dbReference type="FunCoup" id="G3ATB7">
    <property type="interactions" value="856"/>
</dbReference>
<evidence type="ECO:0000256" key="13">
    <source>
        <dbReference type="HAMAP-Rule" id="MF_03049"/>
    </source>
</evidence>
<keyword evidence="10 13" id="KW-0067">ATP-binding</keyword>
<feature type="binding site" evidence="13">
    <location>
        <position position="103"/>
    </location>
    <ligand>
        <name>ATP</name>
        <dbReference type="ChEBI" id="CHEBI:30616"/>
    </ligand>
</feature>
<dbReference type="SUPFAM" id="SSF69572">
    <property type="entry name" value="Activating enzymes of the ubiquitin-like proteins"/>
    <property type="match status" value="1"/>
</dbReference>
<dbReference type="GO" id="GO:0042802">
    <property type="term" value="F:identical protein binding"/>
    <property type="evidence" value="ECO:0007669"/>
    <property type="project" value="EnsemblFungi"/>
</dbReference>
<dbReference type="GO" id="GO:0046872">
    <property type="term" value="F:metal ion binding"/>
    <property type="evidence" value="ECO:0007669"/>
    <property type="project" value="UniProtKB-KW"/>
</dbReference>
<dbReference type="FunFam" id="3.40.250.10:FF:000014">
    <property type="entry name" value="Adenylyltransferase and sulfurtransferase MOCS3"/>
    <property type="match status" value="1"/>
</dbReference>
<feature type="binding site" evidence="13">
    <location>
        <position position="213"/>
    </location>
    <ligand>
        <name>Zn(2+)</name>
        <dbReference type="ChEBI" id="CHEBI:29105"/>
    </ligand>
</feature>
<dbReference type="GO" id="GO:0070566">
    <property type="term" value="F:adenylyltransferase activity"/>
    <property type="evidence" value="ECO:0007669"/>
    <property type="project" value="EnsemblFungi"/>
</dbReference>
<dbReference type="InterPro" id="IPR028885">
    <property type="entry name" value="MOCS3/Uba4"/>
</dbReference>
<comment type="similarity">
    <text evidence="13">In the N-terminal section; belongs to the HesA/MoeB/ThiF family. UBA4 subfamily.</text>
</comment>
<keyword evidence="17" id="KW-1185">Reference proteome</keyword>
<evidence type="ECO:0000256" key="11">
    <source>
        <dbReference type="ARBA" id="ARBA00023268"/>
    </source>
</evidence>
<feature type="binding site" evidence="13">
    <location>
        <position position="82"/>
    </location>
    <ligand>
        <name>ATP</name>
        <dbReference type="ChEBI" id="CHEBI:30616"/>
    </ligand>
</feature>
<keyword evidence="8" id="KW-0833">Ubl conjugation pathway</keyword>
<dbReference type="GO" id="GO:0007114">
    <property type="term" value="P:cell budding"/>
    <property type="evidence" value="ECO:0007669"/>
    <property type="project" value="EnsemblFungi"/>
</dbReference>
<protein>
    <recommendedName>
        <fullName evidence="12">Needs CLA4 to survive protein 3</fullName>
    </recommendedName>
</protein>
<evidence type="ECO:0000259" key="15">
    <source>
        <dbReference type="PROSITE" id="PS50206"/>
    </source>
</evidence>
<keyword evidence="11 13" id="KW-0511">Multifunctional enzyme</keyword>
<comment type="cofactor">
    <cofactor evidence="13">
        <name>Zn(2+)</name>
        <dbReference type="ChEBI" id="CHEBI:29105"/>
    </cofactor>
    <text evidence="13">Binds 1 zinc ion per subunit.</text>
</comment>
<evidence type="ECO:0000256" key="3">
    <source>
        <dbReference type="ARBA" id="ARBA00022679"/>
    </source>
</evidence>
<dbReference type="eggNOG" id="KOG2017">
    <property type="taxonomic scope" value="Eukaryota"/>
</dbReference>
<evidence type="ECO:0000256" key="8">
    <source>
        <dbReference type="ARBA" id="ARBA00022786"/>
    </source>
</evidence>
<evidence type="ECO:0000256" key="4">
    <source>
        <dbReference type="ARBA" id="ARBA00022694"/>
    </source>
</evidence>
<dbReference type="UniPathway" id="UPA00988"/>
<dbReference type="GeneID" id="18870478"/>
<keyword evidence="6 13" id="KW-0479">Metal-binding</keyword>
<dbReference type="Pfam" id="PF00899">
    <property type="entry name" value="ThiF"/>
    <property type="match status" value="1"/>
</dbReference>
<dbReference type="Gene3D" id="3.40.250.10">
    <property type="entry name" value="Rhodanese-like domain"/>
    <property type="match status" value="1"/>
</dbReference>
<feature type="binding site" evidence="13">
    <location>
        <position position="127"/>
    </location>
    <ligand>
        <name>ATP</name>
        <dbReference type="ChEBI" id="CHEBI:30616"/>
    </ligand>
</feature>
<feature type="active site" description="Cysteine persulfide intermediate; for sulfurtransferase activity" evidence="13">
    <location>
        <position position="396"/>
    </location>
</feature>
<feature type="binding site" evidence="13">
    <location>
        <position position="291"/>
    </location>
    <ligand>
        <name>Zn(2+)</name>
        <dbReference type="ChEBI" id="CHEBI:29105"/>
    </ligand>
</feature>
<dbReference type="GO" id="GO:0005829">
    <property type="term" value="C:cytosol"/>
    <property type="evidence" value="ECO:0007669"/>
    <property type="project" value="UniProtKB-SubCell"/>
</dbReference>
<dbReference type="EMBL" id="GL996504">
    <property type="protein sequence ID" value="EGW30880.1"/>
    <property type="molecule type" value="Genomic_DNA"/>
</dbReference>
<evidence type="ECO:0000256" key="5">
    <source>
        <dbReference type="ARBA" id="ARBA00022695"/>
    </source>
</evidence>
<dbReference type="GO" id="GO:0032447">
    <property type="term" value="P:protein urmylation"/>
    <property type="evidence" value="ECO:0007669"/>
    <property type="project" value="EnsemblFungi"/>
</dbReference>
<evidence type="ECO:0000256" key="1">
    <source>
        <dbReference type="ARBA" id="ARBA00004514"/>
    </source>
</evidence>
<feature type="binding site" evidence="13">
    <location>
        <begin position="171"/>
        <end position="172"/>
    </location>
    <ligand>
        <name>ATP</name>
        <dbReference type="ChEBI" id="CHEBI:30616"/>
    </ligand>
</feature>
<dbReference type="CDD" id="cd00757">
    <property type="entry name" value="ThiF_MoeB_HesA_family"/>
    <property type="match status" value="1"/>
</dbReference>
<feature type="binding site" evidence="13">
    <location>
        <begin position="110"/>
        <end position="114"/>
    </location>
    <ligand>
        <name>ATP</name>
        <dbReference type="ChEBI" id="CHEBI:30616"/>
    </ligand>
</feature>
<reference evidence="16 17" key="1">
    <citation type="journal article" date="2011" name="Proc. Natl. Acad. Sci. U.S.A.">
        <title>Comparative genomics of xylose-fermenting fungi for enhanced biofuel production.</title>
        <authorList>
            <person name="Wohlbach D.J."/>
            <person name="Kuo A."/>
            <person name="Sato T.K."/>
            <person name="Potts K.M."/>
            <person name="Salamov A.A."/>
            <person name="LaButti K.M."/>
            <person name="Sun H."/>
            <person name="Clum A."/>
            <person name="Pangilinan J.L."/>
            <person name="Lindquist E.A."/>
            <person name="Lucas S."/>
            <person name="Lapidus A."/>
            <person name="Jin M."/>
            <person name="Gunawan C."/>
            <person name="Balan V."/>
            <person name="Dale B.E."/>
            <person name="Jeffries T.W."/>
            <person name="Zinkel R."/>
            <person name="Barry K.W."/>
            <person name="Grigoriev I.V."/>
            <person name="Gasch A.P."/>
        </authorList>
    </citation>
    <scope>NUCLEOTIDE SEQUENCE [LARGE SCALE GENOMIC DNA]</scope>
    <source>
        <strain evidence="17">NRRL Y-27907 / 11-Y1</strain>
    </source>
</reference>
<dbReference type="GO" id="GO:0034599">
    <property type="term" value="P:cellular response to oxidative stress"/>
    <property type="evidence" value="ECO:0007669"/>
    <property type="project" value="EnsemblFungi"/>
</dbReference>
<feature type="binding site" evidence="13">
    <location>
        <position position="216"/>
    </location>
    <ligand>
        <name>Zn(2+)</name>
        <dbReference type="ChEBI" id="CHEBI:29105"/>
    </ligand>
</feature>
<feature type="region of interest" description="Disordered" evidence="14">
    <location>
        <begin position="20"/>
        <end position="43"/>
    </location>
</feature>
<feature type="compositionally biased region" description="Basic and acidic residues" evidence="14">
    <location>
        <begin position="20"/>
        <end position="29"/>
    </location>
</feature>
<dbReference type="Proteomes" id="UP000000709">
    <property type="component" value="Unassembled WGS sequence"/>
</dbReference>
<keyword evidence="3 13" id="KW-0808">Transferase</keyword>
<evidence type="ECO:0000256" key="10">
    <source>
        <dbReference type="ARBA" id="ARBA00022840"/>
    </source>
</evidence>
<evidence type="ECO:0000256" key="7">
    <source>
        <dbReference type="ARBA" id="ARBA00022741"/>
    </source>
</evidence>
<keyword evidence="5" id="KW-0548">Nucleotidyltransferase</keyword>
<evidence type="ECO:0000256" key="2">
    <source>
        <dbReference type="ARBA" id="ARBA00022490"/>
    </source>
</evidence>
<dbReference type="GO" id="GO:2000220">
    <property type="term" value="P:regulation of pseudohyphal growth"/>
    <property type="evidence" value="ECO:0007669"/>
    <property type="project" value="EnsemblFungi"/>
</dbReference>
<dbReference type="GO" id="GO:0042292">
    <property type="term" value="F:URM1 activating enzyme activity"/>
    <property type="evidence" value="ECO:0007669"/>
    <property type="project" value="EnsemblFungi"/>
</dbReference>
<dbReference type="KEGG" id="spaa:SPAPADRAFT_142735"/>
<keyword evidence="4 13" id="KW-0819">tRNA processing</keyword>
<dbReference type="OrthoDB" id="10261062at2759"/>
<proteinExistence type="inferred from homology"/>
<dbReference type="InParanoid" id="G3ATB7"/>
<evidence type="ECO:0000313" key="17">
    <source>
        <dbReference type="Proteomes" id="UP000000709"/>
    </source>
</evidence>
<dbReference type="GO" id="GO:0004792">
    <property type="term" value="F:thiosulfate-cyanide sulfurtransferase activity"/>
    <property type="evidence" value="ECO:0007669"/>
    <property type="project" value="EnsemblFungi"/>
</dbReference>
<dbReference type="STRING" id="619300.G3ATB7"/>
<evidence type="ECO:0000256" key="12">
    <source>
        <dbReference type="ARBA" id="ARBA00075323"/>
    </source>
</evidence>
<sequence length="438" mass="48924">MTSPTTEDLLARIATLELENSRLRKDKPQPDLPKPDPSSPTTTLSLDEYKRYGRQMIVPQFGSLPSQLRLKQAKILVVGAGGLGCPALLYLSAAGIGTIGIVDDDVVDISNLHRQVLHTSENVGMYKCESAKLYISRLNYHVNVETYPVRLTNDNAFSIVSKYDLVLDCTDHPAIRYLINDVCVILSKTIVSGSGLKSDGQLSVLNFQTYGPCYRCFYPQPPSPDSVTSCSDGGVIGPAIGLVGTSMAVETIKVLTGYYTRENFKPFLSVYSGYPFQQFRMFKMRGKQKSCEVCGEKPSVTRDKIESNELNYGVFCGRVTFPPLDKQYRILPSEYHDFVQNKKHLLIDVRPKEQFAITSLPNSINIEWDPIFRKADSLTEYLPEGTSKDDPIIVVCRFGNDSQLAAQKLINMNYSNVKDIIGGLYKWSDDVDDSIPKY</sequence>
<evidence type="ECO:0000256" key="9">
    <source>
        <dbReference type="ARBA" id="ARBA00022833"/>
    </source>
</evidence>
<feature type="binding site" evidence="13">
    <location>
        <position position="294"/>
    </location>
    <ligand>
        <name>Zn(2+)</name>
        <dbReference type="ChEBI" id="CHEBI:29105"/>
    </ligand>
</feature>
<comment type="subcellular location">
    <subcellularLocation>
        <location evidence="1">Cytoplasm</location>
        <location evidence="1">Cytosol</location>
    </subcellularLocation>
</comment>
<dbReference type="HOGENOM" id="CLU_013325_1_2_1"/>
<dbReference type="SMART" id="SM00450">
    <property type="entry name" value="RHOD"/>
    <property type="match status" value="1"/>
</dbReference>
<feature type="domain" description="Rhodanese" evidence="15">
    <location>
        <begin position="340"/>
        <end position="436"/>
    </location>
</feature>
<dbReference type="GO" id="GO:0002143">
    <property type="term" value="P:tRNA wobble position uridine thiolation"/>
    <property type="evidence" value="ECO:0007669"/>
    <property type="project" value="EnsemblFungi"/>
</dbReference>
<dbReference type="HAMAP" id="MF_03049">
    <property type="entry name" value="MOCS3_Uba4"/>
    <property type="match status" value="1"/>
</dbReference>
<dbReference type="InterPro" id="IPR000594">
    <property type="entry name" value="ThiF_NAD_FAD-bd"/>
</dbReference>
<dbReference type="GO" id="GO:0001403">
    <property type="term" value="P:invasive growth in response to glucose limitation"/>
    <property type="evidence" value="ECO:0007669"/>
    <property type="project" value="EnsemblFungi"/>
</dbReference>
<comment type="pathway">
    <text evidence="13">tRNA modification; 5-methoxycarbonylmethyl-2-thiouridine-tRNA biosynthesis.</text>
</comment>
<dbReference type="Pfam" id="PF00581">
    <property type="entry name" value="Rhodanese"/>
    <property type="match status" value="1"/>
</dbReference>
<accession>G3ATB7</accession>
<dbReference type="PANTHER" id="PTHR10953">
    <property type="entry name" value="UBIQUITIN-ACTIVATING ENZYME E1"/>
    <property type="match status" value="1"/>
</dbReference>